<dbReference type="GO" id="GO:0008726">
    <property type="term" value="F:alkanesulfonate monooxygenase activity"/>
    <property type="evidence" value="ECO:0007669"/>
    <property type="project" value="TreeGrafter"/>
</dbReference>
<dbReference type="Proteomes" id="UP000620075">
    <property type="component" value="Unassembled WGS sequence"/>
</dbReference>
<dbReference type="EMBL" id="JAEKNQ010000008">
    <property type="protein sequence ID" value="MBJ7601785.1"/>
    <property type="molecule type" value="Genomic_DNA"/>
</dbReference>
<keyword evidence="2" id="KW-0288">FMN</keyword>
<evidence type="ECO:0000256" key="3">
    <source>
        <dbReference type="ARBA" id="ARBA00023002"/>
    </source>
</evidence>
<dbReference type="Gene3D" id="3.20.20.30">
    <property type="entry name" value="Luciferase-like domain"/>
    <property type="match status" value="1"/>
</dbReference>
<dbReference type="RefSeq" id="WP_338176149.1">
    <property type="nucleotide sequence ID" value="NZ_JAEKNQ010000008.1"/>
</dbReference>
<keyword evidence="1" id="KW-0285">Flavoprotein</keyword>
<evidence type="ECO:0000256" key="4">
    <source>
        <dbReference type="ARBA" id="ARBA00023033"/>
    </source>
</evidence>
<keyword evidence="4" id="KW-0503">Monooxygenase</keyword>
<accession>A0A934KGQ2</accession>
<comment type="caution">
    <text evidence="7">The sequence shown here is derived from an EMBL/GenBank/DDBJ whole genome shotgun (WGS) entry which is preliminary data.</text>
</comment>
<dbReference type="AlphaFoldDB" id="A0A934KGQ2"/>
<dbReference type="Pfam" id="PF00296">
    <property type="entry name" value="Bac_luciferase"/>
    <property type="match status" value="1"/>
</dbReference>
<dbReference type="InterPro" id="IPR036661">
    <property type="entry name" value="Luciferase-like_sf"/>
</dbReference>
<evidence type="ECO:0000256" key="2">
    <source>
        <dbReference type="ARBA" id="ARBA00022643"/>
    </source>
</evidence>
<feature type="domain" description="Luciferase-like" evidence="6">
    <location>
        <begin position="10"/>
        <end position="180"/>
    </location>
</feature>
<dbReference type="PANTHER" id="PTHR42847">
    <property type="entry name" value="ALKANESULFONATE MONOOXYGENASE"/>
    <property type="match status" value="1"/>
</dbReference>
<evidence type="ECO:0000256" key="5">
    <source>
        <dbReference type="SAM" id="MobiDB-lite"/>
    </source>
</evidence>
<feature type="region of interest" description="Disordered" evidence="5">
    <location>
        <begin position="170"/>
        <end position="202"/>
    </location>
</feature>
<reference evidence="7 8" key="1">
    <citation type="submission" date="2020-10" db="EMBL/GenBank/DDBJ databases">
        <title>Ca. Dormibacterota MAGs.</title>
        <authorList>
            <person name="Montgomery K."/>
        </authorList>
    </citation>
    <scope>NUCLEOTIDE SEQUENCE [LARGE SCALE GENOMIC DNA]</scope>
    <source>
        <strain evidence="7">SC8811_S16_3</strain>
    </source>
</reference>
<dbReference type="InterPro" id="IPR050172">
    <property type="entry name" value="SsuD_RutA_monooxygenase"/>
</dbReference>
<evidence type="ECO:0000313" key="7">
    <source>
        <dbReference type="EMBL" id="MBJ7601785.1"/>
    </source>
</evidence>
<keyword evidence="3" id="KW-0560">Oxidoreductase</keyword>
<name>A0A934KGQ2_9BACT</name>
<feature type="compositionally biased region" description="Basic residues" evidence="5">
    <location>
        <begin position="177"/>
        <end position="202"/>
    </location>
</feature>
<sequence length="202" mass="22969">MTEDTTPLFYESLTNLAWLAGVTDSGQPWRRLLCIPCLEPVLAAKQVANIDLLSDGHLILGVGPGGATDGNNRDFEVLNIPRSEKWARTKEYLSVMQEIWTDPKPSYEGRWTTSSRPTSTRSRSRNHMIWECARMERSIEIMAEHCIGWIPSFITPEEYPRLANWLRVKAASGPPARRPRPSRGRPSARSRRDSRRAPSRRG</sequence>
<dbReference type="GO" id="GO:0046306">
    <property type="term" value="P:alkanesulfonate catabolic process"/>
    <property type="evidence" value="ECO:0007669"/>
    <property type="project" value="TreeGrafter"/>
</dbReference>
<proteinExistence type="predicted"/>
<gene>
    <name evidence="7" type="ORF">JF888_01090</name>
</gene>
<dbReference type="InterPro" id="IPR011251">
    <property type="entry name" value="Luciferase-like_dom"/>
</dbReference>
<organism evidence="7 8">
    <name type="scientific">Candidatus Dormiibacter inghamiae</name>
    <dbReference type="NCBI Taxonomy" id="3127013"/>
    <lineage>
        <taxon>Bacteria</taxon>
        <taxon>Bacillati</taxon>
        <taxon>Candidatus Dormiibacterota</taxon>
        <taxon>Candidatus Dormibacteria</taxon>
        <taxon>Candidatus Dormibacterales</taxon>
        <taxon>Candidatus Dormibacteraceae</taxon>
        <taxon>Candidatus Dormiibacter</taxon>
    </lineage>
</organism>
<protein>
    <submittedName>
        <fullName evidence="7">LLM class flavin-dependent oxidoreductase</fullName>
    </submittedName>
</protein>
<evidence type="ECO:0000259" key="6">
    <source>
        <dbReference type="Pfam" id="PF00296"/>
    </source>
</evidence>
<dbReference type="SUPFAM" id="SSF51679">
    <property type="entry name" value="Bacterial luciferase-like"/>
    <property type="match status" value="1"/>
</dbReference>
<dbReference type="PANTHER" id="PTHR42847:SF4">
    <property type="entry name" value="ALKANESULFONATE MONOOXYGENASE-RELATED"/>
    <property type="match status" value="1"/>
</dbReference>
<evidence type="ECO:0000313" key="8">
    <source>
        <dbReference type="Proteomes" id="UP000620075"/>
    </source>
</evidence>
<evidence type="ECO:0000256" key="1">
    <source>
        <dbReference type="ARBA" id="ARBA00022630"/>
    </source>
</evidence>